<dbReference type="CDD" id="cd01949">
    <property type="entry name" value="GGDEF"/>
    <property type="match status" value="1"/>
</dbReference>
<dbReference type="InterPro" id="IPR050469">
    <property type="entry name" value="Diguanylate_Cyclase"/>
</dbReference>
<proteinExistence type="predicted"/>
<dbReference type="InterPro" id="IPR000160">
    <property type="entry name" value="GGDEF_dom"/>
</dbReference>
<dbReference type="EMBL" id="LWQS01000034">
    <property type="protein sequence ID" value="OAN47794.1"/>
    <property type="molecule type" value="Genomic_DNA"/>
</dbReference>
<dbReference type="RefSeq" id="WP_066783398.1">
    <property type="nucleotide sequence ID" value="NZ_LWQS01000034.1"/>
</dbReference>
<dbReference type="GO" id="GO:0052621">
    <property type="term" value="F:diguanylate cyclase activity"/>
    <property type="evidence" value="ECO:0007669"/>
    <property type="project" value="TreeGrafter"/>
</dbReference>
<comment type="caution">
    <text evidence="2">The sequence shown here is derived from an EMBL/GenBank/DDBJ whole genome shotgun (WGS) entry which is preliminary data.</text>
</comment>
<dbReference type="AlphaFoldDB" id="A0A178MIF4"/>
<dbReference type="InterPro" id="IPR029787">
    <property type="entry name" value="Nucleotide_cyclase"/>
</dbReference>
<gene>
    <name evidence="2" type="ORF">A6A03_09155</name>
</gene>
<organism evidence="2 3">
    <name type="scientific">Chloroflexus islandicus</name>
    <dbReference type="NCBI Taxonomy" id="1707952"/>
    <lineage>
        <taxon>Bacteria</taxon>
        <taxon>Bacillati</taxon>
        <taxon>Chloroflexota</taxon>
        <taxon>Chloroflexia</taxon>
        <taxon>Chloroflexales</taxon>
        <taxon>Chloroflexineae</taxon>
        <taxon>Chloroflexaceae</taxon>
        <taxon>Chloroflexus</taxon>
    </lineage>
</organism>
<keyword evidence="3" id="KW-1185">Reference proteome</keyword>
<dbReference type="Gene3D" id="3.30.70.270">
    <property type="match status" value="1"/>
</dbReference>
<dbReference type="NCBIfam" id="TIGR00254">
    <property type="entry name" value="GGDEF"/>
    <property type="match status" value="1"/>
</dbReference>
<dbReference type="PANTHER" id="PTHR45138:SF9">
    <property type="entry name" value="DIGUANYLATE CYCLASE DGCM-RELATED"/>
    <property type="match status" value="1"/>
</dbReference>
<dbReference type="PANTHER" id="PTHR45138">
    <property type="entry name" value="REGULATORY COMPONENTS OF SENSORY TRANSDUCTION SYSTEM"/>
    <property type="match status" value="1"/>
</dbReference>
<feature type="domain" description="GGDEF" evidence="1">
    <location>
        <begin position="52"/>
        <end position="148"/>
    </location>
</feature>
<dbReference type="SMART" id="SM00267">
    <property type="entry name" value="GGDEF"/>
    <property type="match status" value="1"/>
</dbReference>
<name>A0A178MIF4_9CHLR</name>
<protein>
    <recommendedName>
        <fullName evidence="1">GGDEF domain-containing protein</fullName>
    </recommendedName>
</protein>
<accession>A0A178MIF4</accession>
<evidence type="ECO:0000313" key="3">
    <source>
        <dbReference type="Proteomes" id="UP000078287"/>
    </source>
</evidence>
<dbReference type="STRING" id="1707952.A6A03_09155"/>
<evidence type="ECO:0000313" key="2">
    <source>
        <dbReference type="EMBL" id="OAN47794.1"/>
    </source>
</evidence>
<reference evidence="2 3" key="1">
    <citation type="submission" date="2016-04" db="EMBL/GenBank/DDBJ databases">
        <title>Chloroflexus islandicus sp. nov., a thermophilic filamentous anoxygenic phototrophic bacterium from geyser Strokkur (Iceland).</title>
        <authorList>
            <person name="Gaisin V.A."/>
            <person name="Kalashnikov A.M."/>
            <person name="Sukhacheva M.V."/>
            <person name="Grouzdev D.S."/>
            <person name="Ivanov T.M."/>
            <person name="Kuznetsov B."/>
            <person name="Gorlenko V.M."/>
        </authorList>
    </citation>
    <scope>NUCLEOTIDE SEQUENCE [LARGE SCALE GENOMIC DNA]</scope>
    <source>
        <strain evidence="3">isl-2</strain>
    </source>
</reference>
<sequence>MSHYRAQAQQLQTEYALMKEWALINGLTGIANRRRCEQALQEAMARCRRYDEPFTIFLWDIDHFKQINDVYGHEVGDRVLRQMAQLARAKIRASDVVGWWGGEAFFLLLPHTRLGEAMQLIERLRCAVMAEVVVGDRPVTASFGVAEY</sequence>
<dbReference type="OrthoDB" id="69083at2"/>
<dbReference type="Proteomes" id="UP000078287">
    <property type="component" value="Unassembled WGS sequence"/>
</dbReference>
<evidence type="ECO:0000259" key="1">
    <source>
        <dbReference type="PROSITE" id="PS50887"/>
    </source>
</evidence>
<dbReference type="PROSITE" id="PS50887">
    <property type="entry name" value="GGDEF"/>
    <property type="match status" value="1"/>
</dbReference>
<dbReference type="Pfam" id="PF00990">
    <property type="entry name" value="GGDEF"/>
    <property type="match status" value="1"/>
</dbReference>
<dbReference type="InterPro" id="IPR043128">
    <property type="entry name" value="Rev_trsase/Diguanyl_cyclase"/>
</dbReference>
<dbReference type="SUPFAM" id="SSF55073">
    <property type="entry name" value="Nucleotide cyclase"/>
    <property type="match status" value="1"/>
</dbReference>